<reference evidence="3 4" key="1">
    <citation type="submission" date="2021-01" db="EMBL/GenBank/DDBJ databases">
        <title>Piscinibacter sp. Jin2 Genome sequencing and assembly.</title>
        <authorList>
            <person name="Kim I."/>
        </authorList>
    </citation>
    <scope>NUCLEOTIDE SEQUENCE [LARGE SCALE GENOMIC DNA]</scope>
    <source>
        <strain evidence="3 4">Jin2</strain>
    </source>
</reference>
<dbReference type="GO" id="GO:0043022">
    <property type="term" value="F:ribosome binding"/>
    <property type="evidence" value="ECO:0007669"/>
    <property type="project" value="TreeGrafter"/>
</dbReference>
<feature type="region of interest" description="Disordered" evidence="1">
    <location>
        <begin position="95"/>
        <end position="134"/>
    </location>
</feature>
<dbReference type="EMBL" id="JAERRA010000002">
    <property type="protein sequence ID" value="MBL0720801.1"/>
    <property type="molecule type" value="Genomic_DNA"/>
</dbReference>
<evidence type="ECO:0000313" key="4">
    <source>
        <dbReference type="Proteomes" id="UP000643207"/>
    </source>
</evidence>
<name>A0A9X0XFS5_9BURK</name>
<dbReference type="InterPro" id="IPR000352">
    <property type="entry name" value="Pep_chain_release_fac_I"/>
</dbReference>
<proteinExistence type="predicted"/>
<dbReference type="PANTHER" id="PTHR47814:SF1">
    <property type="entry name" value="PEPTIDYL-TRNA HYDROLASE ARFB"/>
    <property type="match status" value="1"/>
</dbReference>
<dbReference type="EC" id="3.1.1.29" evidence="3"/>
<dbReference type="Gene3D" id="3.30.160.20">
    <property type="match status" value="1"/>
</dbReference>
<evidence type="ECO:0000256" key="1">
    <source>
        <dbReference type="SAM" id="MobiDB-lite"/>
    </source>
</evidence>
<dbReference type="RefSeq" id="WP_201827534.1">
    <property type="nucleotide sequence ID" value="NZ_JAERRA010000002.1"/>
</dbReference>
<protein>
    <submittedName>
        <fullName evidence="3">Aminoacyl-tRNA hydrolase</fullName>
        <ecNumber evidence="3">3.1.1.29</ecNumber>
    </submittedName>
</protein>
<dbReference type="GO" id="GO:0072344">
    <property type="term" value="P:rescue of stalled ribosome"/>
    <property type="evidence" value="ECO:0007669"/>
    <property type="project" value="TreeGrafter"/>
</dbReference>
<dbReference type="NCBIfam" id="NF006718">
    <property type="entry name" value="PRK09256.1"/>
    <property type="match status" value="1"/>
</dbReference>
<sequence>MSRILIDPAELEWTAIRAQGPGGQNVNKVSNAVQLRFDVAASSLPEPVKARLLARADQRLSRDGVLVIKAQTERSLLRNQAEALARLQALVDAAARPPQPRLATRPTRASVRRRLDGKRLLGERKAARRGGAGD</sequence>
<feature type="compositionally biased region" description="Basic and acidic residues" evidence="1">
    <location>
        <begin position="113"/>
        <end position="125"/>
    </location>
</feature>
<gene>
    <name evidence="3" type="primary">arfB</name>
    <name evidence="3" type="ORF">JI742_12985</name>
</gene>
<dbReference type="GO" id="GO:0004045">
    <property type="term" value="F:peptidyl-tRNA hydrolase activity"/>
    <property type="evidence" value="ECO:0007669"/>
    <property type="project" value="UniProtKB-EC"/>
</dbReference>
<organism evidence="3 4">
    <name type="scientific">Aquariibacter lacus</name>
    <dbReference type="NCBI Taxonomy" id="2801332"/>
    <lineage>
        <taxon>Bacteria</taxon>
        <taxon>Pseudomonadati</taxon>
        <taxon>Pseudomonadota</taxon>
        <taxon>Betaproteobacteria</taxon>
        <taxon>Burkholderiales</taxon>
        <taxon>Sphaerotilaceae</taxon>
        <taxon>Aquariibacter</taxon>
    </lineage>
</organism>
<dbReference type="PANTHER" id="PTHR47814">
    <property type="entry name" value="PEPTIDYL-TRNA HYDROLASE ARFB"/>
    <property type="match status" value="1"/>
</dbReference>
<comment type="caution">
    <text evidence="3">The sequence shown here is derived from an EMBL/GenBank/DDBJ whole genome shotgun (WGS) entry which is preliminary data.</text>
</comment>
<keyword evidence="4" id="KW-1185">Reference proteome</keyword>
<evidence type="ECO:0000259" key="2">
    <source>
        <dbReference type="Pfam" id="PF00472"/>
    </source>
</evidence>
<feature type="domain" description="Prokaryotic-type class I peptide chain release factors" evidence="2">
    <location>
        <begin position="4"/>
        <end position="96"/>
    </location>
</feature>
<dbReference type="AlphaFoldDB" id="A0A9X0XFS5"/>
<dbReference type="Pfam" id="PF00472">
    <property type="entry name" value="RF-1"/>
    <property type="match status" value="1"/>
</dbReference>
<dbReference type="SUPFAM" id="SSF110916">
    <property type="entry name" value="Peptidyl-tRNA hydrolase domain-like"/>
    <property type="match status" value="1"/>
</dbReference>
<dbReference type="Proteomes" id="UP000643207">
    <property type="component" value="Unassembled WGS sequence"/>
</dbReference>
<keyword evidence="3" id="KW-0378">Hydrolase</keyword>
<dbReference type="GO" id="GO:0003747">
    <property type="term" value="F:translation release factor activity"/>
    <property type="evidence" value="ECO:0007669"/>
    <property type="project" value="InterPro"/>
</dbReference>
<accession>A0A9X0XFS5</accession>
<evidence type="ECO:0000313" key="3">
    <source>
        <dbReference type="EMBL" id="MBL0720801.1"/>
    </source>
</evidence>